<dbReference type="GO" id="GO:0032472">
    <property type="term" value="P:Golgi calcium ion transport"/>
    <property type="evidence" value="ECO:0007669"/>
    <property type="project" value="TreeGrafter"/>
</dbReference>
<dbReference type="PANTHER" id="PTHR12608:SF6">
    <property type="entry name" value="PROTEIN PAM71, CHLOROPLASTIC"/>
    <property type="match status" value="1"/>
</dbReference>
<feature type="region of interest" description="Disordered" evidence="7">
    <location>
        <begin position="28"/>
        <end position="63"/>
    </location>
</feature>
<dbReference type="EMBL" id="JBGBPQ010000010">
    <property type="protein sequence ID" value="KAL1518701.1"/>
    <property type="molecule type" value="Genomic_DNA"/>
</dbReference>
<comment type="similarity">
    <text evidence="2 6">Belongs to the GDT1 family.</text>
</comment>
<comment type="caution">
    <text evidence="6">Lacks conserved residue(s) required for the propagation of feature annotation.</text>
</comment>
<dbReference type="AlphaFoldDB" id="A0AB34JCZ8"/>
<keyword evidence="9" id="KW-1185">Reference proteome</keyword>
<keyword evidence="5 6" id="KW-0472">Membrane</keyword>
<keyword evidence="4 6" id="KW-1133">Transmembrane helix</keyword>
<evidence type="ECO:0000256" key="2">
    <source>
        <dbReference type="ARBA" id="ARBA00009190"/>
    </source>
</evidence>
<dbReference type="GO" id="GO:0015085">
    <property type="term" value="F:calcium ion transmembrane transporter activity"/>
    <property type="evidence" value="ECO:0007669"/>
    <property type="project" value="TreeGrafter"/>
</dbReference>
<dbReference type="InterPro" id="IPR001727">
    <property type="entry name" value="GDT1-like"/>
</dbReference>
<protein>
    <recommendedName>
        <fullName evidence="6">GDT1 family protein</fullName>
    </recommendedName>
</protein>
<reference evidence="8 9" key="1">
    <citation type="journal article" date="2024" name="Science">
        <title>Giant polyketide synthase enzymes in the biosynthesis of giant marine polyether toxins.</title>
        <authorList>
            <person name="Fallon T.R."/>
            <person name="Shende V.V."/>
            <person name="Wierzbicki I.H."/>
            <person name="Pendleton A.L."/>
            <person name="Watervoot N.F."/>
            <person name="Auber R.P."/>
            <person name="Gonzalez D.J."/>
            <person name="Wisecaver J.H."/>
            <person name="Moore B.S."/>
        </authorList>
    </citation>
    <scope>NUCLEOTIDE SEQUENCE [LARGE SCALE GENOMIC DNA]</scope>
    <source>
        <strain evidence="8 9">12B1</strain>
    </source>
</reference>
<accession>A0AB34JCZ8</accession>
<keyword evidence="3 6" id="KW-0812">Transmembrane</keyword>
<feature type="transmembrane region" description="Helical" evidence="6">
    <location>
        <begin position="65"/>
        <end position="84"/>
    </location>
</feature>
<evidence type="ECO:0000256" key="5">
    <source>
        <dbReference type="ARBA" id="ARBA00023136"/>
    </source>
</evidence>
<dbReference type="PANTHER" id="PTHR12608">
    <property type="entry name" value="TRANSMEMBRANE PROTEIN HTP-1 RELATED"/>
    <property type="match status" value="1"/>
</dbReference>
<dbReference type="GO" id="GO:0005384">
    <property type="term" value="F:manganese ion transmembrane transporter activity"/>
    <property type="evidence" value="ECO:0007669"/>
    <property type="project" value="TreeGrafter"/>
</dbReference>
<evidence type="ECO:0000313" key="9">
    <source>
        <dbReference type="Proteomes" id="UP001515480"/>
    </source>
</evidence>
<feature type="signal peptide" evidence="6">
    <location>
        <begin position="1"/>
        <end position="21"/>
    </location>
</feature>
<evidence type="ECO:0000256" key="4">
    <source>
        <dbReference type="ARBA" id="ARBA00022989"/>
    </source>
</evidence>
<evidence type="ECO:0000256" key="7">
    <source>
        <dbReference type="SAM" id="MobiDB-lite"/>
    </source>
</evidence>
<dbReference type="Proteomes" id="UP001515480">
    <property type="component" value="Unassembled WGS sequence"/>
</dbReference>
<feature type="transmembrane region" description="Helical" evidence="6">
    <location>
        <begin position="128"/>
        <end position="148"/>
    </location>
</feature>
<feature type="chain" id="PRO_5044048289" description="GDT1 family protein" evidence="6">
    <location>
        <begin position="22"/>
        <end position="303"/>
    </location>
</feature>
<sequence>MRPPLLALALLTLSPPRGGEALAFLTPPAKTAPPSLRPALRPPRLPSSTTARQPFASARPPQTSAFRSPLLASVALGAAALLLMPSTAHAAGLADSSFVQASSLIFVSEIGDKTFFIATLLAARASKLLTFAGCAGALALMTIVSVIIGQVFHAVPPSFTRGLPLDDYVAVVSFVFFGVKALVDALNIEEDGAGIEEERDEASQILKVSGAADKGGLPLVIEACTLTLAAEIGDRSQLATIALAAAGNPFGVCAGGIVGHCAATGMAVLGGSFISKYLSERVIGIVGGVLFLVFALTTAIGLF</sequence>
<keyword evidence="6" id="KW-0732">Signal</keyword>
<organism evidence="8 9">
    <name type="scientific">Prymnesium parvum</name>
    <name type="common">Toxic golden alga</name>
    <dbReference type="NCBI Taxonomy" id="97485"/>
    <lineage>
        <taxon>Eukaryota</taxon>
        <taxon>Haptista</taxon>
        <taxon>Haptophyta</taxon>
        <taxon>Prymnesiophyceae</taxon>
        <taxon>Prymnesiales</taxon>
        <taxon>Prymnesiaceae</taxon>
        <taxon>Prymnesium</taxon>
    </lineage>
</organism>
<evidence type="ECO:0000313" key="8">
    <source>
        <dbReference type="EMBL" id="KAL1518701.1"/>
    </source>
</evidence>
<dbReference type="InterPro" id="IPR049555">
    <property type="entry name" value="GDT1-like_CS"/>
</dbReference>
<dbReference type="Pfam" id="PF01169">
    <property type="entry name" value="GDT1"/>
    <property type="match status" value="2"/>
</dbReference>
<proteinExistence type="inferred from homology"/>
<dbReference type="GO" id="GO:0005794">
    <property type="term" value="C:Golgi apparatus"/>
    <property type="evidence" value="ECO:0007669"/>
    <property type="project" value="TreeGrafter"/>
</dbReference>
<evidence type="ECO:0000256" key="1">
    <source>
        <dbReference type="ARBA" id="ARBA00004141"/>
    </source>
</evidence>
<evidence type="ECO:0000256" key="6">
    <source>
        <dbReference type="RuleBase" id="RU365102"/>
    </source>
</evidence>
<dbReference type="GO" id="GO:0016020">
    <property type="term" value="C:membrane"/>
    <property type="evidence" value="ECO:0007669"/>
    <property type="project" value="UniProtKB-SubCell"/>
</dbReference>
<dbReference type="PROSITE" id="PS01214">
    <property type="entry name" value="UPF0016"/>
    <property type="match status" value="1"/>
</dbReference>
<gene>
    <name evidence="8" type="ORF">AB1Y20_002988</name>
</gene>
<name>A0AB34JCZ8_PRYPA</name>
<evidence type="ECO:0000256" key="3">
    <source>
        <dbReference type="ARBA" id="ARBA00022692"/>
    </source>
</evidence>
<feature type="transmembrane region" description="Helical" evidence="6">
    <location>
        <begin position="282"/>
        <end position="302"/>
    </location>
</feature>
<comment type="subcellular location">
    <subcellularLocation>
        <location evidence="1 6">Membrane</location>
        <topology evidence="1 6">Multi-pass membrane protein</topology>
    </subcellularLocation>
</comment>
<comment type="caution">
    <text evidence="8">The sequence shown here is derived from an EMBL/GenBank/DDBJ whole genome shotgun (WGS) entry which is preliminary data.</text>
</comment>
<dbReference type="GO" id="GO:0032468">
    <property type="term" value="P:Golgi calcium ion homeostasis"/>
    <property type="evidence" value="ECO:0007669"/>
    <property type="project" value="TreeGrafter"/>
</dbReference>